<comment type="similarity">
    <text evidence="2 4">Belongs to the FliE family.</text>
</comment>
<dbReference type="NCBIfam" id="TIGR00205">
    <property type="entry name" value="fliE"/>
    <property type="match status" value="1"/>
</dbReference>
<dbReference type="EMBL" id="MBEW02000001">
    <property type="protein sequence ID" value="RDY22147.1"/>
    <property type="molecule type" value="Genomic_DNA"/>
</dbReference>
<dbReference type="Pfam" id="PF02049">
    <property type="entry name" value="FliE"/>
    <property type="match status" value="1"/>
</dbReference>
<sequence>MINSINTQVPINNIPKIFEQTTQDSTYDVSFSDFLKKAVYDASDAKKYTEELNKQLINGEVENIHDVTIAKGIADIKVQMVTEFTSKMVEAYKEILRMQI</sequence>
<protein>
    <recommendedName>
        <fullName evidence="4 5">Flagellar hook-basal body complex protein FliE</fullName>
    </recommendedName>
</protein>
<dbReference type="InterPro" id="IPR001624">
    <property type="entry name" value="FliE"/>
</dbReference>
<dbReference type="GO" id="GO:0071973">
    <property type="term" value="P:bacterial-type flagellum-dependent cell motility"/>
    <property type="evidence" value="ECO:0007669"/>
    <property type="project" value="InterPro"/>
</dbReference>
<keyword evidence="3 4" id="KW-0975">Bacterial flagellum</keyword>
<evidence type="ECO:0000313" key="7">
    <source>
        <dbReference type="Proteomes" id="UP000093352"/>
    </source>
</evidence>
<dbReference type="GO" id="GO:0005198">
    <property type="term" value="F:structural molecule activity"/>
    <property type="evidence" value="ECO:0007669"/>
    <property type="project" value="UniProtKB-UniRule"/>
</dbReference>
<dbReference type="HAMAP" id="MF_00724">
    <property type="entry name" value="FliE"/>
    <property type="match status" value="1"/>
</dbReference>
<dbReference type="PRINTS" id="PR01006">
    <property type="entry name" value="FLGHOOKFLIE"/>
</dbReference>
<keyword evidence="6" id="KW-0969">Cilium</keyword>
<accession>A0A371INS9</accession>
<evidence type="ECO:0000256" key="3">
    <source>
        <dbReference type="ARBA" id="ARBA00023143"/>
    </source>
</evidence>
<dbReference type="AlphaFoldDB" id="A0A371INS9"/>
<dbReference type="Proteomes" id="UP000093352">
    <property type="component" value="Unassembled WGS sequence"/>
</dbReference>
<evidence type="ECO:0000256" key="1">
    <source>
        <dbReference type="ARBA" id="ARBA00004117"/>
    </source>
</evidence>
<dbReference type="GO" id="GO:0009425">
    <property type="term" value="C:bacterial-type flagellum basal body"/>
    <property type="evidence" value="ECO:0007669"/>
    <property type="project" value="UniProtKB-SubCell"/>
</dbReference>
<dbReference type="PANTHER" id="PTHR34653:SF1">
    <property type="entry name" value="FLAGELLAR HOOK-BASAL BODY COMPLEX PROTEIN FLIE"/>
    <property type="match status" value="1"/>
</dbReference>
<dbReference type="GO" id="GO:0003774">
    <property type="term" value="F:cytoskeletal motor activity"/>
    <property type="evidence" value="ECO:0007669"/>
    <property type="project" value="InterPro"/>
</dbReference>
<evidence type="ECO:0000256" key="2">
    <source>
        <dbReference type="ARBA" id="ARBA00009272"/>
    </source>
</evidence>
<dbReference type="STRING" id="1871336.BBG48_00345"/>
<keyword evidence="7" id="KW-1185">Reference proteome</keyword>
<comment type="subcellular location">
    <subcellularLocation>
        <location evidence="1 4">Bacterial flagellum basal body</location>
    </subcellularLocation>
</comment>
<comment type="caution">
    <text evidence="6">The sequence shown here is derived from an EMBL/GenBank/DDBJ whole genome shotgun (WGS) entry which is preliminary data.</text>
</comment>
<keyword evidence="6" id="KW-0282">Flagellum</keyword>
<proteinExistence type="inferred from homology"/>
<gene>
    <name evidence="4 6" type="primary">fliE</name>
    <name evidence="6" type="ORF">BBG48_000045</name>
</gene>
<evidence type="ECO:0000313" key="6">
    <source>
        <dbReference type="EMBL" id="RDY22147.1"/>
    </source>
</evidence>
<organism evidence="6 7">
    <name type="scientific">Criibacterium bergeronii</name>
    <dbReference type="NCBI Taxonomy" id="1871336"/>
    <lineage>
        <taxon>Bacteria</taxon>
        <taxon>Bacillati</taxon>
        <taxon>Bacillota</taxon>
        <taxon>Clostridia</taxon>
        <taxon>Peptostreptococcales</taxon>
        <taxon>Filifactoraceae</taxon>
        <taxon>Criibacterium</taxon>
    </lineage>
</organism>
<dbReference type="RefSeq" id="WP_068911434.1">
    <property type="nucleotide sequence ID" value="NZ_MBEW02000001.1"/>
</dbReference>
<name>A0A371INS9_9FIRM</name>
<reference evidence="6 7" key="1">
    <citation type="journal article" date="2016" name="Genome Announc.">
        <title>Draft Genome Sequence of Criibacterium bergeronii gen. nov., sp. nov., Strain CCRI-22567T, Isolated from a Vaginal Sample from a Woman with Bacterial Vaginosis.</title>
        <authorList>
            <person name="Maheux A.F."/>
            <person name="Berube E."/>
            <person name="Boudreau D.K."/>
            <person name="Raymond F."/>
            <person name="Corbeil J."/>
            <person name="Roy P.H."/>
            <person name="Boissinot M."/>
            <person name="Omar R.F."/>
        </authorList>
    </citation>
    <scope>NUCLEOTIDE SEQUENCE [LARGE SCALE GENOMIC DNA]</scope>
    <source>
        <strain evidence="6 7">CCRI-22567</strain>
    </source>
</reference>
<evidence type="ECO:0000256" key="5">
    <source>
        <dbReference type="NCBIfam" id="TIGR00205"/>
    </source>
</evidence>
<keyword evidence="6" id="KW-0966">Cell projection</keyword>
<evidence type="ECO:0000256" key="4">
    <source>
        <dbReference type="HAMAP-Rule" id="MF_00724"/>
    </source>
</evidence>
<dbReference type="PANTHER" id="PTHR34653">
    <property type="match status" value="1"/>
</dbReference>